<dbReference type="Proteomes" id="UP001165960">
    <property type="component" value="Unassembled WGS sequence"/>
</dbReference>
<evidence type="ECO:0000313" key="2">
    <source>
        <dbReference type="Proteomes" id="UP001165960"/>
    </source>
</evidence>
<evidence type="ECO:0000313" key="1">
    <source>
        <dbReference type="EMBL" id="KAJ9068352.1"/>
    </source>
</evidence>
<comment type="caution">
    <text evidence="1">The sequence shown here is derived from an EMBL/GenBank/DDBJ whole genome shotgun (WGS) entry which is preliminary data.</text>
</comment>
<protein>
    <submittedName>
        <fullName evidence="1">Uncharacterized protein</fullName>
    </submittedName>
</protein>
<keyword evidence="2" id="KW-1185">Reference proteome</keyword>
<dbReference type="EMBL" id="QTSX02003746">
    <property type="protein sequence ID" value="KAJ9068352.1"/>
    <property type="molecule type" value="Genomic_DNA"/>
</dbReference>
<proteinExistence type="predicted"/>
<accession>A0ACC2T1D9</accession>
<sequence>MMGDGSSNAIPVGVHDQKKGVEQAGSPLPIGSEPLSAIQADYELERKLFVSNIPAGTTLDQLCQEMRFAGPVQKVSLEYRDNQLAGYGFVTFRDNLGVKAALEIFSKKTFNGNLLSLERTCETSEPEPPVKDIKNVKMNNKNAKGARSKTRTSHKFPVPSHNEVSIYDLVRQGPPPPIHGRRFPLPPSAHHTPGEKSSTTVYVGNLGVDIDEERFAAIFAAISPVRTWLMRRSSDGALKGFGFVELKTPNDQKSVLSNKASYNYQGRALIMKPAFFSAQAEKAKAPVTTPSATSSTAWPSLNSVVPQETKRSKGFFTTQESLAATN</sequence>
<gene>
    <name evidence="1" type="ORF">DSO57_1029532</name>
</gene>
<reference evidence="1" key="1">
    <citation type="submission" date="2022-04" db="EMBL/GenBank/DDBJ databases">
        <title>Genome of the entomopathogenic fungus Entomophthora muscae.</title>
        <authorList>
            <person name="Elya C."/>
            <person name="Lovett B.R."/>
            <person name="Lee E."/>
            <person name="Macias A.M."/>
            <person name="Hajek A.E."/>
            <person name="De Bivort B.L."/>
            <person name="Kasson M.T."/>
            <person name="De Fine Licht H.H."/>
            <person name="Stajich J.E."/>
        </authorList>
    </citation>
    <scope>NUCLEOTIDE SEQUENCE</scope>
    <source>
        <strain evidence="1">Berkeley</strain>
    </source>
</reference>
<organism evidence="1 2">
    <name type="scientific">Entomophthora muscae</name>
    <dbReference type="NCBI Taxonomy" id="34485"/>
    <lineage>
        <taxon>Eukaryota</taxon>
        <taxon>Fungi</taxon>
        <taxon>Fungi incertae sedis</taxon>
        <taxon>Zoopagomycota</taxon>
        <taxon>Entomophthoromycotina</taxon>
        <taxon>Entomophthoromycetes</taxon>
        <taxon>Entomophthorales</taxon>
        <taxon>Entomophthoraceae</taxon>
        <taxon>Entomophthora</taxon>
    </lineage>
</organism>
<name>A0ACC2T1D9_9FUNG</name>